<dbReference type="InterPro" id="IPR001608">
    <property type="entry name" value="Ala_racemase_N"/>
</dbReference>
<dbReference type="PANTHER" id="PTHR10146">
    <property type="entry name" value="PROLINE SYNTHETASE CO-TRANSCRIBED BACTERIAL HOMOLOG PROTEIN"/>
    <property type="match status" value="1"/>
</dbReference>
<feature type="modified residue" description="N6-(pyridoxal phosphate)lysine" evidence="2 3">
    <location>
        <position position="37"/>
    </location>
</feature>
<dbReference type="Proteomes" id="UP000298681">
    <property type="component" value="Unassembled WGS sequence"/>
</dbReference>
<comment type="cofactor">
    <cofactor evidence="3">
        <name>pyridoxal 5'-phosphate</name>
        <dbReference type="ChEBI" id="CHEBI:597326"/>
    </cofactor>
</comment>
<evidence type="ECO:0000256" key="2">
    <source>
        <dbReference type="HAMAP-Rule" id="MF_02087"/>
    </source>
</evidence>
<dbReference type="RefSeq" id="WP_134672797.1">
    <property type="nucleotide sequence ID" value="NZ_SPUH01000001.1"/>
</dbReference>
<evidence type="ECO:0000256" key="1">
    <source>
        <dbReference type="ARBA" id="ARBA00022898"/>
    </source>
</evidence>
<dbReference type="EMBL" id="SPUH01000001">
    <property type="protein sequence ID" value="TKS53413.1"/>
    <property type="molecule type" value="Genomic_DNA"/>
</dbReference>
<evidence type="ECO:0000313" key="7">
    <source>
        <dbReference type="Proteomes" id="UP000298681"/>
    </source>
</evidence>
<comment type="caution">
    <text evidence="6">The sequence shown here is derived from an EMBL/GenBank/DDBJ whole genome shotgun (WGS) entry which is preliminary data.</text>
</comment>
<evidence type="ECO:0000256" key="3">
    <source>
        <dbReference type="PIRSR" id="PIRSR004848-1"/>
    </source>
</evidence>
<dbReference type="SUPFAM" id="SSF51419">
    <property type="entry name" value="PLP-binding barrel"/>
    <property type="match status" value="1"/>
</dbReference>
<dbReference type="Pfam" id="PF01168">
    <property type="entry name" value="Ala_racemase_N"/>
    <property type="match status" value="1"/>
</dbReference>
<evidence type="ECO:0000313" key="6">
    <source>
        <dbReference type="EMBL" id="TKS53413.1"/>
    </source>
</evidence>
<feature type="domain" description="Alanine racemase N-terminal" evidence="5">
    <location>
        <begin position="11"/>
        <end position="233"/>
    </location>
</feature>
<dbReference type="InterPro" id="IPR029066">
    <property type="entry name" value="PLP-binding_barrel"/>
</dbReference>
<dbReference type="GO" id="GO:0030170">
    <property type="term" value="F:pyridoxal phosphate binding"/>
    <property type="evidence" value="ECO:0007669"/>
    <property type="project" value="UniProtKB-UniRule"/>
</dbReference>
<proteinExistence type="inferred from homology"/>
<dbReference type="PIRSF" id="PIRSF004848">
    <property type="entry name" value="YBL036c_PLPDEIII"/>
    <property type="match status" value="1"/>
</dbReference>
<reference evidence="6 7" key="1">
    <citation type="submission" date="2019-01" db="EMBL/GenBank/DDBJ databases">
        <authorList>
            <person name="Zhang S."/>
        </authorList>
    </citation>
    <scope>NUCLEOTIDE SEQUENCE [LARGE SCALE GENOMIC DNA]</scope>
    <source>
        <strain evidence="6 7">1626</strain>
    </source>
</reference>
<keyword evidence="1 2" id="KW-0663">Pyridoxal phosphate</keyword>
<comment type="function">
    <text evidence="2">Pyridoxal 5'-phosphate (PLP)-binding protein, which is involved in PLP homeostasis.</text>
</comment>
<sequence>MTPDPHLELRLRSVADRIVNAARRAGRPPPRLLAVSKTRDAAEVAALAALRGALGEAHPGFGENYVREAEAKIEALGDAGFEWHLIGHLQSNKARQAAARFDWVQTVDRRKLVGALAQWREPARPLDVLVQVNVDDEASKHGCDPDSIPALAEAIAREPALRLRGLMAIPTPHDDPERRRPAFARMKVLFDVLAADYPSVDTLSMGMSDDLEQAIAEGATLVRVGTALFGPRPPKE</sequence>
<accession>A0A4Z1RB74</accession>
<dbReference type="PANTHER" id="PTHR10146:SF14">
    <property type="entry name" value="PYRIDOXAL PHOSPHATE HOMEOSTASIS PROTEIN"/>
    <property type="match status" value="1"/>
</dbReference>
<dbReference type="HAMAP" id="MF_02087">
    <property type="entry name" value="PLP_homeostasis"/>
    <property type="match status" value="1"/>
</dbReference>
<dbReference type="Gene3D" id="3.20.20.10">
    <property type="entry name" value="Alanine racemase"/>
    <property type="match status" value="1"/>
</dbReference>
<comment type="similarity">
    <text evidence="2 4">Belongs to the pyridoxal phosphate-binding protein YggS/PROSC family.</text>
</comment>
<name>A0A4Z1RB74_9GAMM</name>
<organism evidence="6 7">
    <name type="scientific">Luteimonas yindakuii</name>
    <dbReference type="NCBI Taxonomy" id="2565782"/>
    <lineage>
        <taxon>Bacteria</taxon>
        <taxon>Pseudomonadati</taxon>
        <taxon>Pseudomonadota</taxon>
        <taxon>Gammaproteobacteria</taxon>
        <taxon>Lysobacterales</taxon>
        <taxon>Lysobacteraceae</taxon>
        <taxon>Luteimonas</taxon>
    </lineage>
</organism>
<evidence type="ECO:0000259" key="5">
    <source>
        <dbReference type="Pfam" id="PF01168"/>
    </source>
</evidence>
<protein>
    <recommendedName>
        <fullName evidence="2">Pyridoxal phosphate homeostasis protein</fullName>
        <shortName evidence="2">PLP homeostasis protein</shortName>
    </recommendedName>
</protein>
<gene>
    <name evidence="6" type="ORF">E4582_00580</name>
</gene>
<evidence type="ECO:0000256" key="4">
    <source>
        <dbReference type="RuleBase" id="RU004514"/>
    </source>
</evidence>
<keyword evidence="7" id="KW-1185">Reference proteome</keyword>
<dbReference type="NCBIfam" id="TIGR00044">
    <property type="entry name" value="YggS family pyridoxal phosphate-dependent enzyme"/>
    <property type="match status" value="1"/>
</dbReference>
<dbReference type="InterPro" id="IPR011078">
    <property type="entry name" value="PyrdxlP_homeostasis"/>
</dbReference>
<dbReference type="AlphaFoldDB" id="A0A4Z1RB74"/>